<dbReference type="AlphaFoldDB" id="A0AAV5U5L5"/>
<evidence type="ECO:0000313" key="2">
    <source>
        <dbReference type="Proteomes" id="UP001432027"/>
    </source>
</evidence>
<organism evidence="1 2">
    <name type="scientific">Pristionchus entomophagus</name>
    <dbReference type="NCBI Taxonomy" id="358040"/>
    <lineage>
        <taxon>Eukaryota</taxon>
        <taxon>Metazoa</taxon>
        <taxon>Ecdysozoa</taxon>
        <taxon>Nematoda</taxon>
        <taxon>Chromadorea</taxon>
        <taxon>Rhabditida</taxon>
        <taxon>Rhabditina</taxon>
        <taxon>Diplogasteromorpha</taxon>
        <taxon>Diplogasteroidea</taxon>
        <taxon>Neodiplogasteridae</taxon>
        <taxon>Pristionchus</taxon>
    </lineage>
</organism>
<gene>
    <name evidence="1" type="ORF">PENTCL1PPCAC_23991</name>
</gene>
<dbReference type="EMBL" id="BTSX01000005">
    <property type="protein sequence ID" value="GMT01817.1"/>
    <property type="molecule type" value="Genomic_DNA"/>
</dbReference>
<accession>A0AAV5U5L5</accession>
<comment type="caution">
    <text evidence="1">The sequence shown here is derived from an EMBL/GenBank/DDBJ whole genome shotgun (WGS) entry which is preliminary data.</text>
</comment>
<feature type="non-terminal residue" evidence="1">
    <location>
        <position position="1"/>
    </location>
</feature>
<reference evidence="1" key="1">
    <citation type="submission" date="2023-10" db="EMBL/GenBank/DDBJ databases">
        <title>Genome assembly of Pristionchus species.</title>
        <authorList>
            <person name="Yoshida K."/>
            <person name="Sommer R.J."/>
        </authorList>
    </citation>
    <scope>NUCLEOTIDE SEQUENCE</scope>
    <source>
        <strain evidence="1">RS0144</strain>
    </source>
</reference>
<keyword evidence="2" id="KW-1185">Reference proteome</keyword>
<sequence length="98" mass="11634">IMQRFNFEICRIASINIDDNFLEYFEHVISIRSFVKLEPTKCNYAEISNKDAKQRFASLLLALGPREIESYYCNYNPFINATFLVDFAQSFPWNLQFM</sequence>
<feature type="non-terminal residue" evidence="1">
    <location>
        <position position="98"/>
    </location>
</feature>
<proteinExistence type="predicted"/>
<dbReference type="Proteomes" id="UP001432027">
    <property type="component" value="Unassembled WGS sequence"/>
</dbReference>
<protein>
    <submittedName>
        <fullName evidence="1">Uncharacterized protein</fullName>
    </submittedName>
</protein>
<evidence type="ECO:0000313" key="1">
    <source>
        <dbReference type="EMBL" id="GMT01817.1"/>
    </source>
</evidence>
<name>A0AAV5U5L5_9BILA</name>